<protein>
    <submittedName>
        <fullName evidence="1">Uncharacterized protein</fullName>
    </submittedName>
</protein>
<accession>A0A9J6CXI9</accession>
<dbReference type="Proteomes" id="UP000821866">
    <property type="component" value="Unassembled WGS sequence"/>
</dbReference>
<proteinExistence type="predicted"/>
<name>A0A9J6CXI9_RHIMP</name>
<reference evidence="1" key="1">
    <citation type="journal article" date="2020" name="Cell">
        <title>Large-Scale Comparative Analyses of Tick Genomes Elucidate Their Genetic Diversity and Vector Capacities.</title>
        <authorList>
            <consortium name="Tick Genome and Microbiome Consortium (TIGMIC)"/>
            <person name="Jia N."/>
            <person name="Wang J."/>
            <person name="Shi W."/>
            <person name="Du L."/>
            <person name="Sun Y."/>
            <person name="Zhan W."/>
            <person name="Jiang J.F."/>
            <person name="Wang Q."/>
            <person name="Zhang B."/>
            <person name="Ji P."/>
            <person name="Bell-Sakyi L."/>
            <person name="Cui X.M."/>
            <person name="Yuan T.T."/>
            <person name="Jiang B.G."/>
            <person name="Yang W.F."/>
            <person name="Lam T.T."/>
            <person name="Chang Q.C."/>
            <person name="Ding S.J."/>
            <person name="Wang X.J."/>
            <person name="Zhu J.G."/>
            <person name="Ruan X.D."/>
            <person name="Zhao L."/>
            <person name="Wei J.T."/>
            <person name="Ye R.Z."/>
            <person name="Que T.C."/>
            <person name="Du C.H."/>
            <person name="Zhou Y.H."/>
            <person name="Cheng J.X."/>
            <person name="Dai P.F."/>
            <person name="Guo W.B."/>
            <person name="Han X.H."/>
            <person name="Huang E.J."/>
            <person name="Li L.F."/>
            <person name="Wei W."/>
            <person name="Gao Y.C."/>
            <person name="Liu J.Z."/>
            <person name="Shao H.Z."/>
            <person name="Wang X."/>
            <person name="Wang C.C."/>
            <person name="Yang T.C."/>
            <person name="Huo Q.B."/>
            <person name="Li W."/>
            <person name="Chen H.Y."/>
            <person name="Chen S.E."/>
            <person name="Zhou L.G."/>
            <person name="Ni X.B."/>
            <person name="Tian J.H."/>
            <person name="Sheng Y."/>
            <person name="Liu T."/>
            <person name="Pan Y.S."/>
            <person name="Xia L.Y."/>
            <person name="Li J."/>
            <person name="Zhao F."/>
            <person name="Cao W.C."/>
        </authorList>
    </citation>
    <scope>NUCLEOTIDE SEQUENCE</scope>
    <source>
        <strain evidence="1">Rmic-2018</strain>
    </source>
</reference>
<comment type="caution">
    <text evidence="1">The sequence shown here is derived from an EMBL/GenBank/DDBJ whole genome shotgun (WGS) entry which is preliminary data.</text>
</comment>
<sequence length="123" mass="13816">MNGETLESPRDCPCLSPDAIPTVFPNVPSYLAKKLPPKRKTTASNGGVLQKRRKDDSVCDVTEVGNICATDGEVDSEGSTADVTPRFAVEKWLESARDEDLPSKYWSKHYPMLPMSWHFRFLR</sequence>
<dbReference type="EMBL" id="JABSTU010005224">
    <property type="protein sequence ID" value="KAH7948597.1"/>
    <property type="molecule type" value="Genomic_DNA"/>
</dbReference>
<evidence type="ECO:0000313" key="1">
    <source>
        <dbReference type="EMBL" id="KAH7948597.1"/>
    </source>
</evidence>
<dbReference type="AlphaFoldDB" id="A0A9J6CXI9"/>
<evidence type="ECO:0000313" key="2">
    <source>
        <dbReference type="Proteomes" id="UP000821866"/>
    </source>
</evidence>
<keyword evidence="2" id="KW-1185">Reference proteome</keyword>
<gene>
    <name evidence="1" type="ORF">HPB51_028473</name>
</gene>
<reference evidence="1" key="2">
    <citation type="submission" date="2021-09" db="EMBL/GenBank/DDBJ databases">
        <authorList>
            <person name="Jia N."/>
            <person name="Wang J."/>
            <person name="Shi W."/>
            <person name="Du L."/>
            <person name="Sun Y."/>
            <person name="Zhan W."/>
            <person name="Jiang J."/>
            <person name="Wang Q."/>
            <person name="Zhang B."/>
            <person name="Ji P."/>
            <person name="Sakyi L.B."/>
            <person name="Cui X."/>
            <person name="Yuan T."/>
            <person name="Jiang B."/>
            <person name="Yang W."/>
            <person name="Lam T.T.-Y."/>
            <person name="Chang Q."/>
            <person name="Ding S."/>
            <person name="Wang X."/>
            <person name="Zhu J."/>
            <person name="Ruan X."/>
            <person name="Zhao L."/>
            <person name="Wei J."/>
            <person name="Que T."/>
            <person name="Du C."/>
            <person name="Cheng J."/>
            <person name="Dai P."/>
            <person name="Han X."/>
            <person name="Huang E."/>
            <person name="Gao Y."/>
            <person name="Liu J."/>
            <person name="Shao H."/>
            <person name="Ye R."/>
            <person name="Li L."/>
            <person name="Wei W."/>
            <person name="Wang X."/>
            <person name="Wang C."/>
            <person name="Huo Q."/>
            <person name="Li W."/>
            <person name="Guo W."/>
            <person name="Chen H."/>
            <person name="Chen S."/>
            <person name="Zhou L."/>
            <person name="Zhou L."/>
            <person name="Ni X."/>
            <person name="Tian J."/>
            <person name="Zhou Y."/>
            <person name="Sheng Y."/>
            <person name="Liu T."/>
            <person name="Pan Y."/>
            <person name="Xia L."/>
            <person name="Li J."/>
            <person name="Zhao F."/>
            <person name="Cao W."/>
        </authorList>
    </citation>
    <scope>NUCLEOTIDE SEQUENCE</scope>
    <source>
        <strain evidence="1">Rmic-2018</strain>
        <tissue evidence="1">Larvae</tissue>
    </source>
</reference>
<organism evidence="1 2">
    <name type="scientific">Rhipicephalus microplus</name>
    <name type="common">Cattle tick</name>
    <name type="synonym">Boophilus microplus</name>
    <dbReference type="NCBI Taxonomy" id="6941"/>
    <lineage>
        <taxon>Eukaryota</taxon>
        <taxon>Metazoa</taxon>
        <taxon>Ecdysozoa</taxon>
        <taxon>Arthropoda</taxon>
        <taxon>Chelicerata</taxon>
        <taxon>Arachnida</taxon>
        <taxon>Acari</taxon>
        <taxon>Parasitiformes</taxon>
        <taxon>Ixodida</taxon>
        <taxon>Ixodoidea</taxon>
        <taxon>Ixodidae</taxon>
        <taxon>Rhipicephalinae</taxon>
        <taxon>Rhipicephalus</taxon>
        <taxon>Boophilus</taxon>
    </lineage>
</organism>